<reference evidence="1 2" key="1">
    <citation type="submission" date="2022-03" db="EMBL/GenBank/DDBJ databases">
        <title>A chromosomal length assembly of Cordylochernes scorpioides.</title>
        <authorList>
            <person name="Zeh D."/>
            <person name="Zeh J."/>
        </authorList>
    </citation>
    <scope>NUCLEOTIDE SEQUENCE [LARGE SCALE GENOMIC DNA]</scope>
    <source>
        <strain evidence="1">IN4F17</strain>
        <tissue evidence="1">Whole Body</tissue>
    </source>
</reference>
<evidence type="ECO:0000313" key="2">
    <source>
        <dbReference type="Proteomes" id="UP001235939"/>
    </source>
</evidence>
<gene>
    <name evidence="1" type="ORF">LAZ67_X002356</name>
</gene>
<evidence type="ECO:0008006" key="3">
    <source>
        <dbReference type="Google" id="ProtNLM"/>
    </source>
</evidence>
<dbReference type="Proteomes" id="UP001235939">
    <property type="component" value="Chromosome X"/>
</dbReference>
<sequence length="166" mass="19517">MTLMKTGQMNRKTKHIDVRYHFLKDQIRENVDDQFCPTQDQVADILTKPLPKETFEKHRSSLLQMMGVIVVQKPIFVLPQIRAFLVDCFAQIAHNLQVIFLIDHSSLWQELMMHHAPAIEKTVSKTFTFDRTWRAFSVLVCAAASIEMIELWFPHHNHKLTLRHQL</sequence>
<keyword evidence="2" id="KW-1185">Reference proteome</keyword>
<evidence type="ECO:0000313" key="1">
    <source>
        <dbReference type="EMBL" id="UYV84486.1"/>
    </source>
</evidence>
<dbReference type="CDD" id="cd09272">
    <property type="entry name" value="RNase_HI_RT_Ty1"/>
    <property type="match status" value="1"/>
</dbReference>
<protein>
    <recommendedName>
        <fullName evidence="3">Copia protein</fullName>
    </recommendedName>
</protein>
<accession>A0ABY6LTR7</accession>
<name>A0ABY6LTR7_9ARAC</name>
<proteinExistence type="predicted"/>
<organism evidence="1 2">
    <name type="scientific">Cordylochernes scorpioides</name>
    <dbReference type="NCBI Taxonomy" id="51811"/>
    <lineage>
        <taxon>Eukaryota</taxon>
        <taxon>Metazoa</taxon>
        <taxon>Ecdysozoa</taxon>
        <taxon>Arthropoda</taxon>
        <taxon>Chelicerata</taxon>
        <taxon>Arachnida</taxon>
        <taxon>Pseudoscorpiones</taxon>
        <taxon>Cheliferoidea</taxon>
        <taxon>Chernetidae</taxon>
        <taxon>Cordylochernes</taxon>
    </lineage>
</organism>
<dbReference type="EMBL" id="CP092886">
    <property type="protein sequence ID" value="UYV84486.1"/>
    <property type="molecule type" value="Genomic_DNA"/>
</dbReference>